<evidence type="ECO:0000256" key="4">
    <source>
        <dbReference type="ARBA" id="ARBA00022723"/>
    </source>
</evidence>
<dbReference type="PRINTS" id="PR00463">
    <property type="entry name" value="EP450I"/>
</dbReference>
<keyword evidence="13" id="KW-1185">Reference proteome</keyword>
<gene>
    <name evidence="11" type="ORF">LITE_LOCUS32277</name>
    <name evidence="12" type="ORF">LITE_LOCUS32281</name>
</gene>
<evidence type="ECO:0000256" key="1">
    <source>
        <dbReference type="ARBA" id="ARBA00001971"/>
    </source>
</evidence>
<dbReference type="FunFam" id="1.10.630.10:FF:000043">
    <property type="entry name" value="Cytochrome P450 99A2"/>
    <property type="match status" value="1"/>
</dbReference>
<keyword evidence="6 8" id="KW-0408">Iron</keyword>
<keyword evidence="10" id="KW-1133">Transmembrane helix</keyword>
<evidence type="ECO:0000313" key="13">
    <source>
        <dbReference type="Proteomes" id="UP001154282"/>
    </source>
</evidence>
<dbReference type="CDD" id="cd11072">
    <property type="entry name" value="CYP71-like"/>
    <property type="match status" value="1"/>
</dbReference>
<reference evidence="12" key="1">
    <citation type="submission" date="2022-08" db="EMBL/GenBank/DDBJ databases">
        <authorList>
            <person name="Gutierrez-Valencia J."/>
        </authorList>
    </citation>
    <scope>NUCLEOTIDE SEQUENCE</scope>
</reference>
<dbReference type="Proteomes" id="UP001154282">
    <property type="component" value="Unassembled WGS sequence"/>
</dbReference>
<proteinExistence type="inferred from homology"/>
<evidence type="ECO:0000256" key="8">
    <source>
        <dbReference type="PIRSR" id="PIRSR602401-1"/>
    </source>
</evidence>
<evidence type="ECO:0000313" key="12">
    <source>
        <dbReference type="EMBL" id="CAI0455308.1"/>
    </source>
</evidence>
<name>A0AAV0N9Y1_9ROSI</name>
<accession>A0AAV0N9Y1</accession>
<dbReference type="InterPro" id="IPR002401">
    <property type="entry name" value="Cyt_P450_E_grp-I"/>
</dbReference>
<dbReference type="GO" id="GO:0005506">
    <property type="term" value="F:iron ion binding"/>
    <property type="evidence" value="ECO:0007669"/>
    <property type="project" value="InterPro"/>
</dbReference>
<organism evidence="12 13">
    <name type="scientific">Linum tenue</name>
    <dbReference type="NCBI Taxonomy" id="586396"/>
    <lineage>
        <taxon>Eukaryota</taxon>
        <taxon>Viridiplantae</taxon>
        <taxon>Streptophyta</taxon>
        <taxon>Embryophyta</taxon>
        <taxon>Tracheophyta</taxon>
        <taxon>Spermatophyta</taxon>
        <taxon>Magnoliopsida</taxon>
        <taxon>eudicotyledons</taxon>
        <taxon>Gunneridae</taxon>
        <taxon>Pentapetalae</taxon>
        <taxon>rosids</taxon>
        <taxon>fabids</taxon>
        <taxon>Malpighiales</taxon>
        <taxon>Linaceae</taxon>
        <taxon>Linum</taxon>
    </lineage>
</organism>
<dbReference type="InterPro" id="IPR036396">
    <property type="entry name" value="Cyt_P450_sf"/>
</dbReference>
<comment type="cofactor">
    <cofactor evidence="1 8">
        <name>heme</name>
        <dbReference type="ChEBI" id="CHEBI:30413"/>
    </cofactor>
</comment>
<sequence length="542" mass="60845">MEDHKLLEVGWWWLQSVPKHWSLATPTTLVLVVIIFTTFLLKSSPKKKTKSSPSARPPPGPWKLPVIGNLHQMAVGSPLTHHRLRDLARQYGPLMQLKLGELSAVVVSSPKWAKQFMQTHDLNFATRPFLLAASIIFYDGRDIAFAPHGDYWRKMRKVVSMELLGARRVKLFRPIMEREVKKLVESISAGGTAAPVNMSRMFVSLGTTVTSCVAFGKARKDDHQVELLLPLIDQIMETLGGFSLVDLFPSSKLVGLLTGAHSSLRKVHAAVDVILEAIISDHAARRSTSSSATNSKKDGDGEDVVDVLLSIKENNDLGIPFTNEEIKALILQIFLGGTDTWTVAVEWAMSELMKNPWVMKKAQEEVRQVFNSKEKLGAANDQAWMDQLPYLQLVVKETFRLHPPGPLLVPRESRETVEIDGYQIPATTKVIINAWAIGRDPQHWTEPETFHPERFLDSSVDFKGMDFQLIPFGAGRRACPGIHYGISIINIVLANLLYHFDWELPDGITHQDFDMSEKFGVEVTRKNDLLLVPVPYIPHHPE</sequence>
<dbReference type="AlphaFoldDB" id="A0AAV0N9Y1"/>
<dbReference type="PROSITE" id="PS00086">
    <property type="entry name" value="CYTOCHROME_P450"/>
    <property type="match status" value="1"/>
</dbReference>
<evidence type="ECO:0000256" key="6">
    <source>
        <dbReference type="ARBA" id="ARBA00023004"/>
    </source>
</evidence>
<keyword evidence="4 8" id="KW-0479">Metal-binding</keyword>
<keyword evidence="5 9" id="KW-0560">Oxidoreductase</keyword>
<keyword evidence="10" id="KW-0812">Transmembrane</keyword>
<comment type="caution">
    <text evidence="12">The sequence shown here is derived from an EMBL/GenBank/DDBJ whole genome shotgun (WGS) entry which is preliminary data.</text>
</comment>
<dbReference type="PANTHER" id="PTHR47955:SF8">
    <property type="entry name" value="CYTOCHROME P450 71D11-LIKE"/>
    <property type="match status" value="1"/>
</dbReference>
<dbReference type="Pfam" id="PF00067">
    <property type="entry name" value="p450"/>
    <property type="match status" value="1"/>
</dbReference>
<evidence type="ECO:0000256" key="10">
    <source>
        <dbReference type="SAM" id="Phobius"/>
    </source>
</evidence>
<evidence type="ECO:0000256" key="2">
    <source>
        <dbReference type="ARBA" id="ARBA00010617"/>
    </source>
</evidence>
<dbReference type="SUPFAM" id="SSF48264">
    <property type="entry name" value="Cytochrome P450"/>
    <property type="match status" value="1"/>
</dbReference>
<evidence type="ECO:0000256" key="5">
    <source>
        <dbReference type="ARBA" id="ARBA00023002"/>
    </source>
</evidence>
<evidence type="ECO:0000256" key="3">
    <source>
        <dbReference type="ARBA" id="ARBA00022617"/>
    </source>
</evidence>
<feature type="transmembrane region" description="Helical" evidence="10">
    <location>
        <begin position="20"/>
        <end position="41"/>
    </location>
</feature>
<keyword evidence="7 9" id="KW-0503">Monooxygenase</keyword>
<dbReference type="InterPro" id="IPR017972">
    <property type="entry name" value="Cyt_P450_CS"/>
</dbReference>
<dbReference type="GO" id="GO:0004497">
    <property type="term" value="F:monooxygenase activity"/>
    <property type="evidence" value="ECO:0007669"/>
    <property type="project" value="UniProtKB-KW"/>
</dbReference>
<keyword evidence="3 8" id="KW-0349">Heme</keyword>
<dbReference type="GO" id="GO:0020037">
    <property type="term" value="F:heme binding"/>
    <property type="evidence" value="ECO:0007669"/>
    <property type="project" value="InterPro"/>
</dbReference>
<keyword evidence="10" id="KW-0472">Membrane</keyword>
<dbReference type="GO" id="GO:0016705">
    <property type="term" value="F:oxidoreductase activity, acting on paired donors, with incorporation or reduction of molecular oxygen"/>
    <property type="evidence" value="ECO:0007669"/>
    <property type="project" value="InterPro"/>
</dbReference>
<dbReference type="PANTHER" id="PTHR47955">
    <property type="entry name" value="CYTOCHROME P450 FAMILY 71 PROTEIN"/>
    <property type="match status" value="1"/>
</dbReference>
<dbReference type="EMBL" id="CAMGYJ010000008">
    <property type="protein sequence ID" value="CAI0455308.1"/>
    <property type="molecule type" value="Genomic_DNA"/>
</dbReference>
<evidence type="ECO:0008006" key="14">
    <source>
        <dbReference type="Google" id="ProtNLM"/>
    </source>
</evidence>
<dbReference type="EMBL" id="CAMGYJ010000008">
    <property type="protein sequence ID" value="CAI0455294.1"/>
    <property type="molecule type" value="Genomic_DNA"/>
</dbReference>
<evidence type="ECO:0000313" key="11">
    <source>
        <dbReference type="EMBL" id="CAI0455294.1"/>
    </source>
</evidence>
<dbReference type="PRINTS" id="PR00385">
    <property type="entry name" value="P450"/>
</dbReference>
<evidence type="ECO:0000256" key="7">
    <source>
        <dbReference type="ARBA" id="ARBA00023033"/>
    </source>
</evidence>
<protein>
    <recommendedName>
        <fullName evidence="14">Cytochrome P450</fullName>
    </recommendedName>
</protein>
<feature type="binding site" description="axial binding residue" evidence="8">
    <location>
        <position position="479"/>
    </location>
    <ligand>
        <name>heme</name>
        <dbReference type="ChEBI" id="CHEBI:30413"/>
    </ligand>
    <ligandPart>
        <name>Fe</name>
        <dbReference type="ChEBI" id="CHEBI:18248"/>
    </ligandPart>
</feature>
<evidence type="ECO:0000256" key="9">
    <source>
        <dbReference type="RuleBase" id="RU000461"/>
    </source>
</evidence>
<comment type="similarity">
    <text evidence="2 9">Belongs to the cytochrome P450 family.</text>
</comment>
<dbReference type="InterPro" id="IPR001128">
    <property type="entry name" value="Cyt_P450"/>
</dbReference>
<dbReference type="Gene3D" id="1.10.630.10">
    <property type="entry name" value="Cytochrome P450"/>
    <property type="match status" value="1"/>
</dbReference>